<evidence type="ECO:0000259" key="12">
    <source>
        <dbReference type="PROSITE" id="PS50011"/>
    </source>
</evidence>
<dbReference type="Gene3D" id="1.10.510.10">
    <property type="entry name" value="Transferase(Phosphotransferase) domain 1"/>
    <property type="match status" value="1"/>
</dbReference>
<dbReference type="VEuPathDB" id="PlasmoDB:PGAL8A_00008600"/>
<feature type="region of interest" description="Disordered" evidence="11">
    <location>
        <begin position="1274"/>
        <end position="1296"/>
    </location>
</feature>
<dbReference type="GO" id="GO:0005524">
    <property type="term" value="F:ATP binding"/>
    <property type="evidence" value="ECO:0007669"/>
    <property type="project" value="UniProtKB-UniRule"/>
</dbReference>
<name>A0A1J1GS63_PLAGA</name>
<gene>
    <name evidence="13" type="primary">ARK2</name>
    <name evidence="13" type="ORF">PGAL8A_00008600</name>
</gene>
<keyword evidence="14" id="KW-1185">Reference proteome</keyword>
<dbReference type="RefSeq" id="XP_028528130.1">
    <property type="nucleotide sequence ID" value="XM_028671482.1"/>
</dbReference>
<dbReference type="OrthoDB" id="377346at2759"/>
<evidence type="ECO:0000256" key="8">
    <source>
        <dbReference type="PIRSR" id="PIRSR630616-3"/>
    </source>
</evidence>
<feature type="binding site" evidence="7">
    <location>
        <position position="1427"/>
    </location>
    <ligand>
        <name>ATP</name>
        <dbReference type="ChEBI" id="CHEBI:30616"/>
    </ligand>
</feature>
<dbReference type="Proteomes" id="UP000220797">
    <property type="component" value="Unassembled WGS sequence"/>
</dbReference>
<protein>
    <recommendedName>
        <fullName evidence="10">Aurora kinase</fullName>
        <ecNumber evidence="10">2.7.11.1</ecNumber>
    </recommendedName>
</protein>
<keyword evidence="1 10" id="KW-0723">Serine/threonine-protein kinase</keyword>
<dbReference type="InterPro" id="IPR030616">
    <property type="entry name" value="Aur-like"/>
</dbReference>
<dbReference type="PROSITE" id="PS50011">
    <property type="entry name" value="PROTEIN_KINASE_DOM"/>
    <property type="match status" value="1"/>
</dbReference>
<dbReference type="Pfam" id="PF00069">
    <property type="entry name" value="Pkinase"/>
    <property type="match status" value="1"/>
</dbReference>
<feature type="compositionally biased region" description="Basic and acidic residues" evidence="11">
    <location>
        <begin position="269"/>
        <end position="279"/>
    </location>
</feature>
<evidence type="ECO:0000256" key="11">
    <source>
        <dbReference type="SAM" id="MobiDB-lite"/>
    </source>
</evidence>
<comment type="similarity">
    <text evidence="10">Belongs to the protein kinase superfamily. Ser/Thr protein kinase family. Aurora subfamily.</text>
</comment>
<reference evidence="13" key="1">
    <citation type="submission" date="2015-04" db="EMBL/GenBank/DDBJ databases">
        <authorList>
            <consortium name="Pathogen Informatics"/>
        </authorList>
    </citation>
    <scope>NUCLEOTIDE SEQUENCE [LARGE SCALE GENOMIC DNA]</scope>
    <source>
        <strain evidence="13">8A</strain>
    </source>
</reference>
<dbReference type="InterPro" id="IPR011009">
    <property type="entry name" value="Kinase-like_dom_sf"/>
</dbReference>
<keyword evidence="2 10" id="KW-0808">Transferase</keyword>
<evidence type="ECO:0000256" key="3">
    <source>
        <dbReference type="ARBA" id="ARBA00022741"/>
    </source>
</evidence>
<evidence type="ECO:0000313" key="13">
    <source>
        <dbReference type="EMBL" id="CRG95319.1"/>
    </source>
</evidence>
<feature type="compositionally biased region" description="Low complexity" evidence="11">
    <location>
        <begin position="291"/>
        <end position="301"/>
    </location>
</feature>
<comment type="catalytic activity">
    <reaction evidence="10">
        <text>L-threonyl-[protein] + ATP = O-phospho-L-threonyl-[protein] + ADP + H(+)</text>
        <dbReference type="Rhea" id="RHEA:46608"/>
        <dbReference type="Rhea" id="RHEA-COMP:11060"/>
        <dbReference type="Rhea" id="RHEA-COMP:11605"/>
        <dbReference type="ChEBI" id="CHEBI:15378"/>
        <dbReference type="ChEBI" id="CHEBI:30013"/>
        <dbReference type="ChEBI" id="CHEBI:30616"/>
        <dbReference type="ChEBI" id="CHEBI:61977"/>
        <dbReference type="ChEBI" id="CHEBI:456216"/>
        <dbReference type="EC" id="2.7.11.1"/>
    </reaction>
</comment>
<feature type="region of interest" description="Disordered" evidence="11">
    <location>
        <begin position="258"/>
        <end position="318"/>
    </location>
</feature>
<evidence type="ECO:0000313" key="14">
    <source>
        <dbReference type="Proteomes" id="UP000220797"/>
    </source>
</evidence>
<evidence type="ECO:0000256" key="1">
    <source>
        <dbReference type="ARBA" id="ARBA00022527"/>
    </source>
</evidence>
<dbReference type="FunFam" id="1.10.510.10:FF:000934">
    <property type="entry name" value="Serine/threonine protein kinase"/>
    <property type="match status" value="1"/>
</dbReference>
<dbReference type="EC" id="2.7.11.1" evidence="10"/>
<proteinExistence type="inferred from homology"/>
<evidence type="ECO:0000256" key="9">
    <source>
        <dbReference type="PROSITE-ProRule" id="PRU10141"/>
    </source>
</evidence>
<dbReference type="PROSITE" id="PS00108">
    <property type="entry name" value="PROTEIN_KINASE_ST"/>
    <property type="match status" value="1"/>
</dbReference>
<evidence type="ECO:0000256" key="4">
    <source>
        <dbReference type="ARBA" id="ARBA00022777"/>
    </source>
</evidence>
<dbReference type="PROSITE" id="PS00107">
    <property type="entry name" value="PROTEIN_KINASE_ATP"/>
    <property type="match status" value="1"/>
</dbReference>
<feature type="binding site" evidence="7 9">
    <location>
        <position position="1446"/>
    </location>
    <ligand>
        <name>ATP</name>
        <dbReference type="ChEBI" id="CHEBI:30616"/>
    </ligand>
</feature>
<dbReference type="InterPro" id="IPR008271">
    <property type="entry name" value="Ser/Thr_kinase_AS"/>
</dbReference>
<dbReference type="SUPFAM" id="SSF56112">
    <property type="entry name" value="Protein kinase-like (PK-like)"/>
    <property type="match status" value="1"/>
</dbReference>
<comment type="catalytic activity">
    <reaction evidence="10">
        <text>L-seryl-[protein] + ATP = O-phospho-L-seryl-[protein] + ADP + H(+)</text>
        <dbReference type="Rhea" id="RHEA:17989"/>
        <dbReference type="Rhea" id="RHEA-COMP:9863"/>
        <dbReference type="Rhea" id="RHEA-COMP:11604"/>
        <dbReference type="ChEBI" id="CHEBI:15378"/>
        <dbReference type="ChEBI" id="CHEBI:29999"/>
        <dbReference type="ChEBI" id="CHEBI:30616"/>
        <dbReference type="ChEBI" id="CHEBI:83421"/>
        <dbReference type="ChEBI" id="CHEBI:456216"/>
        <dbReference type="EC" id="2.7.11.1"/>
    </reaction>
</comment>
<sequence>MDEKNVKITSYEKIEDRQKNKIKSYINDNIKISTNIRLHQNEIISSNEKKNKLYNSNSINKIQSNINVENDKNSLSNKIIDFTQNKKVLENLSKDEYNDKNDTKKKNTKCNIIMKNKNNLINDYSNSNKKVDYSKNNKKCLLYKENKNIEKYNCDSEKGNIIPSNDLITYKNDLNLNHKRKIDTEGKLSNKTNIHKCKFKKYDFINSNSYNNSNTIIKFREMSNINNKNVKHNNNGFYEKKGIMQDNLDKGSLEEMNKEIPSLSNKSTFTDKKSEEKLQPNDLKSNMEYLNNNDTYNQNKNKGAESKYTDNSLQNYSDTKSNNLKYIKKVYNYDDEKYIKNKSIGNNIIPSTIHQRNDEKTKLNKNFLNEEKWIFKNKINVNDNYLKNKNKYKKSNELNDELFNEDTLNDSVNFIQNINNENNSHTENNYIQEFEVNGNKNEVLKKNNKNREINCSSFDFSNSIKGNYNYQGNHYINNVINQNNKISIDNLNNENSINDNIKSKEQFNKESLHQKTIIDEEITCDKIPGNVLGNFNSNYLTEKNYFKEINGKKEKFSKCFKQENDNDSTSIENSYKMNEQFVKRSLNTNEEKGSIDIYDLNYRNNKNNSKEIYENIDNYTNNNIKMHSEIDYDNSTIEKVNDTSNYNLNSDKYNKCFSVGNTENFHNSKSILNISNDYKNCNYNEINITKNEDKNELSKMTSKNENINWNTNTENIYKEKKNCRHINLFNEIQNKYKKKLIEENLNLIKNENIENDVQNMDICSNKEIITMDNEDIQVFEVEKKDNDNVIIENEKGLLKKEAILNKNKNCNLKSANNFCDKNNKRKVLVNKYKKFSSIISSKSNLFFNKKVSSELKTIKKNFKENNKIKTLSKNENNSFTRSNTYASEMSGSKLRNNKNDKYMYSINNDKKKNDNSSSIIRNYYKKINNTTIISSSNSNNVLGKDKYKSYNNLIVNNYPKNLNMNKNIDICGKKNLSNLIFTKNKNIDFTLGEKEQRNINNCEKNNKIIKIENKIINKDRVNEEIKNEHINDNVVINKEIKKEHIDDNKVINKEIRSENLDDNKVINKEIRSEYLDDNSLSNEKVKNEDNINNEQTKNGKRGNISICKKIENNSIKKKITENEKISSSISSNSSKYLKSNLNLKSGDTINSKNTKLSNNMVRYKTKKNINENNNNLINKKNENISDNIELSENKKIIYTTSNSNSSKVIRNKYKTNMYNNKESYIKKLNVINREKGNYIEQKKKNIYDYNSNKYINNNNFKDIINEEMEKYKSSNKYKLKSNSIPPNTQRKNKNNNILIKNGKQMDCINKKEKTSKNIVLKKQSNSCDDNNKSLKKIKRDNSEKKNSNNSSNNEKKEISYFEWLAKEKKKKEEEVDRKNKSKINDTLNDEEENLMLQPLSAFNLRQNQKIYEQDDFIVDKHPIGNGRTGLVFKAIIKKENEKVALKVMAKDTILTLNIERQVLKEIIIQASLKHINILELIAYFEDKTRLFLILELANGGSVRNKMKLKSQPLKEEEVALYVYQIADALSYLHNFNIIHRDLKPDNILIHYSDQYLDNKIYKYGIIKLADFGFSCQLKNKRQKRSTFCGTVDYMPPEIINQMPYDCNVDLWCLGIVIFELLVGFPPFTDDTQERIFNQIKELNFHFPKTVSLSAQELILKLCSRTAEERISAEEVKSHPWIKQFLQDNENVLKI</sequence>
<feature type="cross-link" description="Glycyl lysine isopeptide (Lys-Gly) (interchain with G-Cter in SUMO2)" evidence="8">
    <location>
        <position position="1543"/>
    </location>
</feature>
<dbReference type="CDD" id="cd14007">
    <property type="entry name" value="STKc_Aurora"/>
    <property type="match status" value="1"/>
</dbReference>
<keyword evidence="4 10" id="KW-0418">Kinase</keyword>
<organism evidence="13 14">
    <name type="scientific">Plasmodium gallinaceum</name>
    <dbReference type="NCBI Taxonomy" id="5849"/>
    <lineage>
        <taxon>Eukaryota</taxon>
        <taxon>Sar</taxon>
        <taxon>Alveolata</taxon>
        <taxon>Apicomplexa</taxon>
        <taxon>Aconoidasida</taxon>
        <taxon>Haemosporida</taxon>
        <taxon>Plasmodiidae</taxon>
        <taxon>Plasmodium</taxon>
        <taxon>Plasmodium (Haemamoeba)</taxon>
    </lineage>
</organism>
<evidence type="ECO:0000256" key="2">
    <source>
        <dbReference type="ARBA" id="ARBA00022679"/>
    </source>
</evidence>
<evidence type="ECO:0000256" key="7">
    <source>
        <dbReference type="PIRSR" id="PIRSR630616-2"/>
    </source>
</evidence>
<dbReference type="GO" id="GO:0004674">
    <property type="term" value="F:protein serine/threonine kinase activity"/>
    <property type="evidence" value="ECO:0007669"/>
    <property type="project" value="UniProtKB-KW"/>
</dbReference>
<evidence type="ECO:0000256" key="10">
    <source>
        <dbReference type="RuleBase" id="RU367134"/>
    </source>
</evidence>
<feature type="active site" description="Proton acceptor" evidence="6">
    <location>
        <position position="1541"/>
    </location>
</feature>
<comment type="caution">
    <text evidence="13">The sequence shown here is derived from an EMBL/GenBank/DDBJ whole genome shotgun (WGS) entry which is preliminary data.</text>
</comment>
<dbReference type="PANTHER" id="PTHR24350">
    <property type="entry name" value="SERINE/THREONINE-PROTEIN KINASE IAL-RELATED"/>
    <property type="match status" value="1"/>
</dbReference>
<dbReference type="SMART" id="SM00220">
    <property type="entry name" value="S_TKc"/>
    <property type="match status" value="1"/>
</dbReference>
<dbReference type="EMBL" id="CVMV01000033">
    <property type="protein sequence ID" value="CRG95319.1"/>
    <property type="molecule type" value="Genomic_DNA"/>
</dbReference>
<keyword evidence="3 7" id="KW-0547">Nucleotide-binding</keyword>
<accession>A0A1J1GS63</accession>
<dbReference type="GeneID" id="39728608"/>
<feature type="binding site" evidence="7">
    <location>
        <begin position="1495"/>
        <end position="1497"/>
    </location>
    <ligand>
        <name>ATP</name>
        <dbReference type="ChEBI" id="CHEBI:30616"/>
    </ligand>
</feature>
<feature type="binding site" evidence="7">
    <location>
        <position position="1570"/>
    </location>
    <ligand>
        <name>ATP</name>
        <dbReference type="ChEBI" id="CHEBI:30616"/>
    </ligand>
</feature>
<evidence type="ECO:0000256" key="5">
    <source>
        <dbReference type="ARBA" id="ARBA00022840"/>
    </source>
</evidence>
<dbReference type="OMA" id="IETIGQN"/>
<dbReference type="InterPro" id="IPR000719">
    <property type="entry name" value="Prot_kinase_dom"/>
</dbReference>
<dbReference type="FunFam" id="3.30.200.20:FF:000042">
    <property type="entry name" value="Aurora kinase A"/>
    <property type="match status" value="1"/>
</dbReference>
<feature type="domain" description="Protein kinase" evidence="12">
    <location>
        <begin position="1417"/>
        <end position="1681"/>
    </location>
</feature>
<keyword evidence="5 7" id="KW-0067">ATP-binding</keyword>
<feature type="region of interest" description="Disordered" evidence="11">
    <location>
        <begin position="1321"/>
        <end position="1354"/>
    </location>
</feature>
<feature type="compositionally biased region" description="Polar residues" evidence="11">
    <location>
        <begin position="309"/>
        <end position="318"/>
    </location>
</feature>
<evidence type="ECO:0000256" key="6">
    <source>
        <dbReference type="PIRSR" id="PIRSR630616-1"/>
    </source>
</evidence>
<dbReference type="InterPro" id="IPR017441">
    <property type="entry name" value="Protein_kinase_ATP_BS"/>
</dbReference>